<dbReference type="PANTHER" id="PTHR42948">
    <property type="entry name" value="TRANSPORTER"/>
    <property type="match status" value="1"/>
</dbReference>
<dbReference type="PROSITE" id="PS50267">
    <property type="entry name" value="NA_NEUROTRAN_SYMP_3"/>
    <property type="match status" value="1"/>
</dbReference>
<dbReference type="InterPro" id="IPR000175">
    <property type="entry name" value="Na/ntran_symport"/>
</dbReference>
<evidence type="ECO:0000256" key="5">
    <source>
        <dbReference type="ARBA" id="ARBA00023136"/>
    </source>
</evidence>
<dbReference type="Pfam" id="PF00209">
    <property type="entry name" value="SNF"/>
    <property type="match status" value="2"/>
</dbReference>
<dbReference type="Proteomes" id="UP001595916">
    <property type="component" value="Unassembled WGS sequence"/>
</dbReference>
<dbReference type="InterPro" id="IPR037272">
    <property type="entry name" value="SNS_sf"/>
</dbReference>
<dbReference type="SUPFAM" id="SSF161070">
    <property type="entry name" value="SNF-like"/>
    <property type="match status" value="1"/>
</dbReference>
<feature type="transmembrane region" description="Helical" evidence="6">
    <location>
        <begin position="345"/>
        <end position="363"/>
    </location>
</feature>
<keyword evidence="3 6" id="KW-0812">Transmembrane</keyword>
<comment type="subcellular location">
    <subcellularLocation>
        <location evidence="1">Membrane</location>
        <topology evidence="1">Multi-pass membrane protein</topology>
    </subcellularLocation>
</comment>
<feature type="transmembrane region" description="Helical" evidence="6">
    <location>
        <begin position="383"/>
        <end position="405"/>
    </location>
</feature>
<dbReference type="InterPro" id="IPR047218">
    <property type="entry name" value="YocR/YhdH-like"/>
</dbReference>
<dbReference type="EMBL" id="JBHSHL010000003">
    <property type="protein sequence ID" value="MFC4803699.1"/>
    <property type="molecule type" value="Genomic_DNA"/>
</dbReference>
<proteinExistence type="predicted"/>
<dbReference type="NCBIfam" id="NF037979">
    <property type="entry name" value="Na_transp"/>
    <property type="match status" value="1"/>
</dbReference>
<evidence type="ECO:0000256" key="1">
    <source>
        <dbReference type="ARBA" id="ARBA00004141"/>
    </source>
</evidence>
<dbReference type="PANTHER" id="PTHR42948:SF1">
    <property type="entry name" value="TRANSPORTER"/>
    <property type="match status" value="1"/>
</dbReference>
<feature type="transmembrane region" description="Helical" evidence="6">
    <location>
        <begin position="218"/>
        <end position="243"/>
    </location>
</feature>
<dbReference type="PRINTS" id="PR00176">
    <property type="entry name" value="NANEUSMPORT"/>
</dbReference>
<feature type="transmembrane region" description="Helical" evidence="6">
    <location>
        <begin position="138"/>
        <end position="162"/>
    </location>
</feature>
<name>A0ABV9QLX5_9FIRM</name>
<evidence type="ECO:0000256" key="4">
    <source>
        <dbReference type="ARBA" id="ARBA00022989"/>
    </source>
</evidence>
<evidence type="ECO:0000256" key="6">
    <source>
        <dbReference type="SAM" id="Phobius"/>
    </source>
</evidence>
<accession>A0ABV9QLX5</accession>
<keyword evidence="4 6" id="KW-1133">Transmembrane helix</keyword>
<keyword evidence="5 6" id="KW-0472">Membrane</keyword>
<feature type="transmembrane region" description="Helical" evidence="6">
    <location>
        <begin position="12"/>
        <end position="31"/>
    </location>
</feature>
<keyword evidence="2" id="KW-0813">Transport</keyword>
<dbReference type="CDD" id="cd10336">
    <property type="entry name" value="SLC6sbd_Tyt1-Like"/>
    <property type="match status" value="1"/>
</dbReference>
<feature type="transmembrane region" description="Helical" evidence="6">
    <location>
        <begin position="174"/>
        <end position="198"/>
    </location>
</feature>
<reference evidence="8" key="1">
    <citation type="journal article" date="2019" name="Int. J. Syst. Evol. Microbiol.">
        <title>The Global Catalogue of Microorganisms (GCM) 10K type strain sequencing project: providing services to taxonomists for standard genome sequencing and annotation.</title>
        <authorList>
            <consortium name="The Broad Institute Genomics Platform"/>
            <consortium name="The Broad Institute Genome Sequencing Center for Infectious Disease"/>
            <person name="Wu L."/>
            <person name="Ma J."/>
        </authorList>
    </citation>
    <scope>NUCLEOTIDE SEQUENCE [LARGE SCALE GENOMIC DNA]</scope>
    <source>
        <strain evidence="8">CCUG 46385</strain>
    </source>
</reference>
<evidence type="ECO:0000313" key="7">
    <source>
        <dbReference type="EMBL" id="MFC4803699.1"/>
    </source>
</evidence>
<feature type="transmembrane region" description="Helical" evidence="6">
    <location>
        <begin position="89"/>
        <end position="118"/>
    </location>
</feature>
<feature type="transmembrane region" description="Helical" evidence="6">
    <location>
        <begin position="301"/>
        <end position="324"/>
    </location>
</feature>
<feature type="transmembrane region" description="Helical" evidence="6">
    <location>
        <begin position="426"/>
        <end position="444"/>
    </location>
</feature>
<evidence type="ECO:0000313" key="8">
    <source>
        <dbReference type="Proteomes" id="UP001595916"/>
    </source>
</evidence>
<dbReference type="RefSeq" id="WP_379787151.1">
    <property type="nucleotide sequence ID" value="NZ_JBHSHL010000003.1"/>
</dbReference>
<protein>
    <submittedName>
        <fullName evidence="7">Sodium-dependent transporter</fullName>
    </submittedName>
</protein>
<feature type="transmembrane region" description="Helical" evidence="6">
    <location>
        <begin position="43"/>
        <end position="68"/>
    </location>
</feature>
<comment type="caution">
    <text evidence="7">The sequence shown here is derived from an EMBL/GenBank/DDBJ whole genome shotgun (WGS) entry which is preliminary data.</text>
</comment>
<organism evidence="7 8">
    <name type="scientific">Filifactor villosus</name>
    <dbReference type="NCBI Taxonomy" id="29374"/>
    <lineage>
        <taxon>Bacteria</taxon>
        <taxon>Bacillati</taxon>
        <taxon>Bacillota</taxon>
        <taxon>Clostridia</taxon>
        <taxon>Peptostreptococcales</taxon>
        <taxon>Filifactoraceae</taxon>
        <taxon>Filifactor</taxon>
    </lineage>
</organism>
<feature type="transmembrane region" description="Helical" evidence="6">
    <location>
        <begin position="255"/>
        <end position="281"/>
    </location>
</feature>
<gene>
    <name evidence="7" type="ORF">ACFO4R_01260</name>
</gene>
<evidence type="ECO:0000256" key="3">
    <source>
        <dbReference type="ARBA" id="ARBA00022692"/>
    </source>
</evidence>
<keyword evidence="8" id="KW-1185">Reference proteome</keyword>
<sequence length="450" mass="49005">MSNGEKRGSWNSRFGYVMAAAGFSIGLGNIWRFPYLVGTMGGGAFVLVYILIIALIGIPLFFMEVALGRKTQLNPVEGMRSLTKKGSPWVLFGWFGVISAFFILTYYMQIMGWIISYALKMISGQLSGLSPEGYADVFHGFMASPGSLALFTVIGMLVVGIISSMGLNSGLEKACSFMMPALFIMIVLIAIRSLTLPGAGEGLKWYLTVDFSKINGKVFLTALGQTFFSIGIASGGGFIYGSYLKKDSNIPSDALMIIGFDTLAALLAGLMIFPAIFALGLEPNSGSSLLFITMSNLFSEIPLGQFFGSLFFLLLFFAALTSALGYLEPIVSTLSEVGKMDRKKAIWISLAAIFIIGFPNIMSHGPWQHIKIMDKAIFDFTDFLSGDIMMPLGAIILSLFTIFVWKFDNFKMEVNRGAGSFKVENYWKPVVLGLVPIALIIIFIKGLGII</sequence>
<evidence type="ECO:0000256" key="2">
    <source>
        <dbReference type="ARBA" id="ARBA00022448"/>
    </source>
</evidence>